<organism evidence="1">
    <name type="scientific">Clostridium butyricum</name>
    <dbReference type="NCBI Taxonomy" id="1492"/>
    <lineage>
        <taxon>Bacteria</taxon>
        <taxon>Bacillati</taxon>
        <taxon>Bacillota</taxon>
        <taxon>Clostridia</taxon>
        <taxon>Eubacteriales</taxon>
        <taxon>Clostridiaceae</taxon>
        <taxon>Clostridium</taxon>
    </lineage>
</organism>
<dbReference type="AlphaFoldDB" id="A0A6N3BMV5"/>
<sequence length="101" mass="11750">MEELRKEYPEDIIIYGNILERFKRLNETDPAGAIKLSIDASVASDRWSEIKLNKKKSLGRGEKAALKDRLKEMYDFLQHVSVTARMVWKNAEDNLRVNQVN</sequence>
<dbReference type="RefSeq" id="WP_045144343.1">
    <property type="nucleotide sequence ID" value="NZ_CACRTU010000012.1"/>
</dbReference>
<gene>
    <name evidence="1" type="ORF">CBLFYP62_00064</name>
</gene>
<evidence type="ECO:0000313" key="1">
    <source>
        <dbReference type="EMBL" id="VYU03261.1"/>
    </source>
</evidence>
<dbReference type="EMBL" id="CACRTU010000012">
    <property type="protein sequence ID" value="VYU03261.1"/>
    <property type="molecule type" value="Genomic_DNA"/>
</dbReference>
<reference evidence="1" key="1">
    <citation type="submission" date="2019-11" db="EMBL/GenBank/DDBJ databases">
        <authorList>
            <person name="Feng L."/>
        </authorList>
    </citation>
    <scope>NUCLEOTIDE SEQUENCE</scope>
    <source>
        <strain evidence="1">CButyricumLFYP62</strain>
    </source>
</reference>
<protein>
    <submittedName>
        <fullName evidence="1">Uncharacterized protein</fullName>
    </submittedName>
</protein>
<accession>A0A6N3BMV5</accession>
<name>A0A6N3BMV5_CLOBU</name>
<proteinExistence type="predicted"/>